<feature type="transmembrane region" description="Helical" evidence="10">
    <location>
        <begin position="6"/>
        <end position="29"/>
    </location>
</feature>
<keyword evidence="8 10" id="KW-1133">Transmembrane helix</keyword>
<keyword evidence="6 10" id="KW-0812">Transmembrane</keyword>
<evidence type="ECO:0000256" key="10">
    <source>
        <dbReference type="SAM" id="Phobius"/>
    </source>
</evidence>
<dbReference type="PANTHER" id="PTHR12002">
    <property type="entry name" value="CLAUDIN"/>
    <property type="match status" value="1"/>
</dbReference>
<dbReference type="InterPro" id="IPR004031">
    <property type="entry name" value="PMP22/EMP/MP20/Claudin"/>
</dbReference>
<feature type="transmembrane region" description="Helical" evidence="10">
    <location>
        <begin position="201"/>
        <end position="225"/>
    </location>
</feature>
<dbReference type="Ensembl" id="ENSSVLT00005032965.1">
    <property type="protein sequence ID" value="ENSSVLP00005029681.1"/>
    <property type="gene ID" value="ENSSVLG00005023419.1"/>
</dbReference>
<dbReference type="InterPro" id="IPR006187">
    <property type="entry name" value="Claudin"/>
</dbReference>
<evidence type="ECO:0000313" key="12">
    <source>
        <dbReference type="Proteomes" id="UP000694564"/>
    </source>
</evidence>
<dbReference type="OrthoDB" id="9895009at2759"/>
<dbReference type="Gene3D" id="1.20.140.150">
    <property type="match status" value="1"/>
</dbReference>
<dbReference type="GO" id="GO:0005886">
    <property type="term" value="C:plasma membrane"/>
    <property type="evidence" value="ECO:0007669"/>
    <property type="project" value="UniProtKB-SubCell"/>
</dbReference>
<keyword evidence="12" id="KW-1185">Reference proteome</keyword>
<sequence>MFVSFHYLSFLLSPNFIYHTYAAAMVWLVSSANHQVAGFAIATIGWILSGISMGLVEWRMWYINHPLLSPSGVACVGMWRVCIYHHRDSNISNAKVCYRYTYHDDFLPPDIRVAQHVLLAANILVLLGKAFIILALRNVYMGILQKDDTCNPFVVSGILNIAASGCISIVVLWNYYSVMSMEGIEFPSSFRVPFKPDVQEVGSALIVATLAAFLLLLSGTIFLSYTFPLDIQMHPEV</sequence>
<dbReference type="GeneTree" id="ENSGT00390000005717"/>
<dbReference type="Proteomes" id="UP000694564">
    <property type="component" value="Chromosome X"/>
</dbReference>
<dbReference type="Pfam" id="PF13903">
    <property type="entry name" value="Claudin_2"/>
    <property type="match status" value="1"/>
</dbReference>
<reference evidence="11" key="2">
    <citation type="submission" date="2025-09" db="UniProtKB">
        <authorList>
            <consortium name="Ensembl"/>
        </authorList>
    </citation>
    <scope>IDENTIFICATION</scope>
</reference>
<dbReference type="GO" id="GO:0005923">
    <property type="term" value="C:bicellular tight junction"/>
    <property type="evidence" value="ECO:0007669"/>
    <property type="project" value="UniProtKB-SubCell"/>
</dbReference>
<feature type="transmembrane region" description="Helical" evidence="10">
    <location>
        <begin position="152"/>
        <end position="176"/>
    </location>
</feature>
<evidence type="ECO:0000256" key="4">
    <source>
        <dbReference type="ARBA" id="ARBA00022427"/>
    </source>
</evidence>
<reference evidence="11" key="1">
    <citation type="submission" date="2025-08" db="UniProtKB">
        <authorList>
            <consortium name="Ensembl"/>
        </authorList>
    </citation>
    <scope>IDENTIFICATION</scope>
</reference>
<evidence type="ECO:0000256" key="2">
    <source>
        <dbReference type="ARBA" id="ARBA00004651"/>
    </source>
</evidence>
<protein>
    <recommendedName>
        <fullName evidence="13">Claudin-34</fullName>
    </recommendedName>
</protein>
<evidence type="ECO:0000256" key="1">
    <source>
        <dbReference type="ARBA" id="ARBA00004435"/>
    </source>
</evidence>
<comment type="subcellular location">
    <subcellularLocation>
        <location evidence="1">Cell junction</location>
        <location evidence="1">Tight junction</location>
    </subcellularLocation>
    <subcellularLocation>
        <location evidence="2">Cell membrane</location>
        <topology evidence="2">Multi-pass membrane protein</topology>
    </subcellularLocation>
</comment>
<feature type="transmembrane region" description="Helical" evidence="10">
    <location>
        <begin position="36"/>
        <end position="56"/>
    </location>
</feature>
<proteinExistence type="inferred from homology"/>
<keyword evidence="9 10" id="KW-0472">Membrane</keyword>
<dbReference type="GO" id="GO:0005198">
    <property type="term" value="F:structural molecule activity"/>
    <property type="evidence" value="ECO:0007669"/>
    <property type="project" value="InterPro"/>
</dbReference>
<evidence type="ECO:0000256" key="5">
    <source>
        <dbReference type="ARBA" id="ARBA00022475"/>
    </source>
</evidence>
<name>A0A8D2DWI1_SCIVU</name>
<evidence type="ECO:0000256" key="7">
    <source>
        <dbReference type="ARBA" id="ARBA00022949"/>
    </source>
</evidence>
<evidence type="ECO:0000256" key="3">
    <source>
        <dbReference type="ARBA" id="ARBA00008295"/>
    </source>
</evidence>
<feature type="transmembrane region" description="Helical" evidence="10">
    <location>
        <begin position="117"/>
        <end position="140"/>
    </location>
</feature>
<accession>A0A8D2DWI1</accession>
<organism evidence="11 12">
    <name type="scientific">Sciurus vulgaris</name>
    <name type="common">Eurasian red squirrel</name>
    <dbReference type="NCBI Taxonomy" id="55149"/>
    <lineage>
        <taxon>Eukaryota</taxon>
        <taxon>Metazoa</taxon>
        <taxon>Chordata</taxon>
        <taxon>Craniata</taxon>
        <taxon>Vertebrata</taxon>
        <taxon>Euteleostomi</taxon>
        <taxon>Mammalia</taxon>
        <taxon>Eutheria</taxon>
        <taxon>Euarchontoglires</taxon>
        <taxon>Glires</taxon>
        <taxon>Rodentia</taxon>
        <taxon>Sciuromorpha</taxon>
        <taxon>Sciuridae</taxon>
        <taxon>Sciurinae</taxon>
        <taxon>Sciurini</taxon>
        <taxon>Sciurus</taxon>
    </lineage>
</organism>
<keyword evidence="4" id="KW-0796">Tight junction</keyword>
<evidence type="ECO:0000256" key="9">
    <source>
        <dbReference type="ARBA" id="ARBA00023136"/>
    </source>
</evidence>
<evidence type="ECO:0000256" key="6">
    <source>
        <dbReference type="ARBA" id="ARBA00022692"/>
    </source>
</evidence>
<evidence type="ECO:0000256" key="8">
    <source>
        <dbReference type="ARBA" id="ARBA00022989"/>
    </source>
</evidence>
<keyword evidence="5" id="KW-1003">Cell membrane</keyword>
<evidence type="ECO:0008006" key="13">
    <source>
        <dbReference type="Google" id="ProtNLM"/>
    </source>
</evidence>
<dbReference type="AlphaFoldDB" id="A0A8D2DWI1"/>
<keyword evidence="7" id="KW-0965">Cell junction</keyword>
<comment type="similarity">
    <text evidence="3">Belongs to the claudin family.</text>
</comment>
<evidence type="ECO:0000313" key="11">
    <source>
        <dbReference type="Ensembl" id="ENSSVLP00005029681.1"/>
    </source>
</evidence>